<evidence type="ECO:0000256" key="1">
    <source>
        <dbReference type="SAM" id="MobiDB-lite"/>
    </source>
</evidence>
<keyword evidence="3" id="KW-1185">Reference proteome</keyword>
<reference evidence="2 3" key="1">
    <citation type="submission" date="2022-10" db="EMBL/GenBank/DDBJ databases">
        <title>Paucibacter sp. hw1 Genome sequencing.</title>
        <authorList>
            <person name="Park S."/>
        </authorList>
    </citation>
    <scope>NUCLEOTIDE SEQUENCE [LARGE SCALE GENOMIC DNA]</scope>
    <source>
        <strain evidence="3">hw1</strain>
    </source>
</reference>
<gene>
    <name evidence="2" type="ORF">PRZ03_02875</name>
</gene>
<dbReference type="EMBL" id="JAQQXT010000001">
    <property type="protein sequence ID" value="MDC8770502.1"/>
    <property type="molecule type" value="Genomic_DNA"/>
</dbReference>
<sequence length="330" mass="34336">MAKPAHPKSTHRSASGTALSTREPKALASRDAGSGASPSSGVGALVASQLADMTPSFGNILASIGLGVARSQAALDEGVIETVKQLADTKITVVTEVIEQLDDDGLPDVATTQLITNELSVLNFVAPTVHEWQHVSLSMDMSVGAMDEETGASFSLTQNHSGNTRGALTGLVGVGAMSTNSSVLSMQLNAEREAQWSNGTVQLDAVLAPRRTGKFPVPAQVTIGPQLFISQGAVTETKTAGVLTERSVELMISVRKASGAVNPDKELSLDAGGLLPSFSSDDPFTGSTTNADGQCSVSLRRPITPGFAQPARRSITLRLGEITKRFDLVI</sequence>
<protein>
    <submittedName>
        <fullName evidence="2">Uncharacterized protein</fullName>
    </submittedName>
</protein>
<dbReference type="Proteomes" id="UP001221189">
    <property type="component" value="Unassembled WGS sequence"/>
</dbReference>
<name>A0ABT5K975_9BURK</name>
<evidence type="ECO:0000313" key="2">
    <source>
        <dbReference type="EMBL" id="MDC8770502.1"/>
    </source>
</evidence>
<accession>A0ABT5K975</accession>
<feature type="region of interest" description="Disordered" evidence="1">
    <location>
        <begin position="1"/>
        <end position="39"/>
    </location>
</feature>
<dbReference type="RefSeq" id="WP_273598931.1">
    <property type="nucleotide sequence ID" value="NZ_JAQQXT010000001.1"/>
</dbReference>
<feature type="compositionally biased region" description="Basic residues" evidence="1">
    <location>
        <begin position="1"/>
        <end position="11"/>
    </location>
</feature>
<evidence type="ECO:0000313" key="3">
    <source>
        <dbReference type="Proteomes" id="UP001221189"/>
    </source>
</evidence>
<comment type="caution">
    <text evidence="2">The sequence shown here is derived from an EMBL/GenBank/DDBJ whole genome shotgun (WGS) entry which is preliminary data.</text>
</comment>
<organism evidence="2 3">
    <name type="scientific">Roseateles albus</name>
    <dbReference type="NCBI Taxonomy" id="2987525"/>
    <lineage>
        <taxon>Bacteria</taxon>
        <taxon>Pseudomonadati</taxon>
        <taxon>Pseudomonadota</taxon>
        <taxon>Betaproteobacteria</taxon>
        <taxon>Burkholderiales</taxon>
        <taxon>Sphaerotilaceae</taxon>
        <taxon>Roseateles</taxon>
    </lineage>
</organism>
<proteinExistence type="predicted"/>
<feature type="compositionally biased region" description="Low complexity" evidence="1">
    <location>
        <begin position="29"/>
        <end position="39"/>
    </location>
</feature>